<keyword evidence="6" id="KW-0285">Flavoprotein</keyword>
<comment type="cofactor">
    <cofactor evidence="14">
        <name>thiamine diphosphate</name>
        <dbReference type="ChEBI" id="CHEBI:58937"/>
    </cofactor>
    <text evidence="14">Binds 1 thiamine pyrophosphate per subunit.</text>
</comment>
<dbReference type="HOGENOM" id="CLU_013748_1_3_6"/>
<dbReference type="InterPro" id="IPR011766">
    <property type="entry name" value="TPP_enzyme_TPP-bd"/>
</dbReference>
<evidence type="ECO:0000256" key="11">
    <source>
        <dbReference type="ARBA" id="ARBA00023052"/>
    </source>
</evidence>
<keyword evidence="7 14" id="KW-0808">Transferase</keyword>
<accession>B8KQI8</accession>
<dbReference type="GO" id="GO:0009099">
    <property type="term" value="P:L-valine biosynthetic process"/>
    <property type="evidence" value="ECO:0007669"/>
    <property type="project" value="UniProtKB-UniPathway"/>
</dbReference>
<proteinExistence type="inferred from homology"/>
<evidence type="ECO:0000256" key="10">
    <source>
        <dbReference type="ARBA" id="ARBA00022842"/>
    </source>
</evidence>
<evidence type="ECO:0000256" key="8">
    <source>
        <dbReference type="ARBA" id="ARBA00022723"/>
    </source>
</evidence>
<comment type="cofactor">
    <cofactor evidence="14">
        <name>Mg(2+)</name>
        <dbReference type="ChEBI" id="CHEBI:18420"/>
    </cofactor>
    <text evidence="14">Binds 1 Mg(2+) ion per subunit.</text>
</comment>
<dbReference type="EC" id="2.2.1.6" evidence="4 14"/>
<evidence type="ECO:0000256" key="14">
    <source>
        <dbReference type="RuleBase" id="RU003591"/>
    </source>
</evidence>
<dbReference type="UniPathway" id="UPA00049">
    <property type="reaction ID" value="UER00059"/>
</dbReference>
<dbReference type="GO" id="GO:0005948">
    <property type="term" value="C:acetolactate synthase complex"/>
    <property type="evidence" value="ECO:0007669"/>
    <property type="project" value="TreeGrafter"/>
</dbReference>
<dbReference type="EMBL" id="DS999411">
    <property type="protein sequence ID" value="EED35598.1"/>
    <property type="molecule type" value="Genomic_DNA"/>
</dbReference>
<organism evidence="18 19">
    <name type="scientific">Luminiphilus syltensis NOR5-1B</name>
    <dbReference type="NCBI Taxonomy" id="565045"/>
    <lineage>
        <taxon>Bacteria</taxon>
        <taxon>Pseudomonadati</taxon>
        <taxon>Pseudomonadota</taxon>
        <taxon>Gammaproteobacteria</taxon>
        <taxon>Cellvibrionales</taxon>
        <taxon>Halieaceae</taxon>
        <taxon>Luminiphilus</taxon>
    </lineage>
</organism>
<evidence type="ECO:0000256" key="7">
    <source>
        <dbReference type="ARBA" id="ARBA00022679"/>
    </source>
</evidence>
<dbReference type="Gene3D" id="3.40.50.970">
    <property type="match status" value="2"/>
</dbReference>
<evidence type="ECO:0000256" key="4">
    <source>
        <dbReference type="ARBA" id="ARBA00013145"/>
    </source>
</evidence>
<dbReference type="PANTHER" id="PTHR18968:SF13">
    <property type="entry name" value="ACETOLACTATE SYNTHASE CATALYTIC SUBUNIT, MITOCHONDRIAL"/>
    <property type="match status" value="1"/>
</dbReference>
<dbReference type="UniPathway" id="UPA00047">
    <property type="reaction ID" value="UER00055"/>
</dbReference>
<dbReference type="InterPro" id="IPR039368">
    <property type="entry name" value="AHAS_TPP"/>
</dbReference>
<dbReference type="InterPro" id="IPR012846">
    <property type="entry name" value="Acetolactate_synth_lsu"/>
</dbReference>
<evidence type="ECO:0000259" key="15">
    <source>
        <dbReference type="Pfam" id="PF00205"/>
    </source>
</evidence>
<dbReference type="AlphaFoldDB" id="B8KQI8"/>
<dbReference type="InterPro" id="IPR029035">
    <property type="entry name" value="DHS-like_NAD/FAD-binding_dom"/>
</dbReference>
<dbReference type="SUPFAM" id="SSF52467">
    <property type="entry name" value="DHS-like NAD/FAD-binding domain"/>
    <property type="match status" value="1"/>
</dbReference>
<comment type="similarity">
    <text evidence="3 14">Belongs to the TPP enzyme family.</text>
</comment>
<evidence type="ECO:0000256" key="9">
    <source>
        <dbReference type="ARBA" id="ARBA00022827"/>
    </source>
</evidence>
<dbReference type="Pfam" id="PF02775">
    <property type="entry name" value="TPP_enzyme_C"/>
    <property type="match status" value="1"/>
</dbReference>
<sequence>MDMLSGGDMLVRALEDEGVEFVFGYPGGAALHIYDAIFKAEKVPHVLVRHEQAATHAADGYARATGKTGVCLVTSGPGATNAITGIATAYMDSIPMVILSGQVASHLIGEDAFQETDMVGISRPIVKHSFMVQRPEDIPSIVKKAFYIARSGRPGPVVIDIPKDMTNPEHKFEYHYPETVSMRSYQPAQRGHTGQIRKAARLLLSAKRPVIYAGGGVIQGNGSELLTRLARRLNYPVTNTLMGLGGYPGTDRQFIGMLGMHGFYEANMSMHHSDVILAVGARFDDRVTNTVDKFCPGAKIIHIDVDPASIAKIVPVDVPIVGPVDSVLAELEQQIEAQIEASSRPLPDTTALDAWWEQIDQWRQAHGLWHGKRYPDSDLIMPQEAIQTLYDVTNGDAYITSDVGQHQMFAAQYYRYDLPRRWINSGGLGTMGFGLPSAMGIKLALPDAEVACVTGEGSIQMNIQELSTCSQYNLPIKIINLRNNYLGMVKQWQDMQYEGRYSESHYAASLPDFVKLAEAYGHVGIQVKEKKDLEGAMREAFALKDRLVFLDIFIDPHEHVYPMLVAPNGAMKDMWLSKTERT</sequence>
<evidence type="ECO:0000256" key="13">
    <source>
        <dbReference type="ARBA" id="ARBA00048670"/>
    </source>
</evidence>
<keyword evidence="9" id="KW-0274">FAD</keyword>
<reference evidence="19" key="1">
    <citation type="journal article" date="2013" name="BMC Microbiol.">
        <title>Taxonomy and evolution of bacteriochlorophyll a-containing members of the OM60/NOR5 clade of marine gammaproteobacteria: description of Luminiphilus syltensis gen. nov., sp. nov., reclassification of Haliea rubra as Pseudohaliea rubra gen. nov., comb. nov., and emendation of Chromatocurvus halotolerans.</title>
        <authorList>
            <person name="Spring S."/>
            <person name="Riedel T."/>
            <person name="Sproer C."/>
            <person name="Yan S."/>
            <person name="Harder J."/>
            <person name="Fuchs B.M."/>
        </authorList>
    </citation>
    <scope>NUCLEOTIDE SEQUENCE [LARGE SCALE GENOMIC DNA]</scope>
    <source>
        <strain evidence="19">NOR51-B</strain>
    </source>
</reference>
<dbReference type="SUPFAM" id="SSF52518">
    <property type="entry name" value="Thiamin diphosphate-binding fold (THDP-binding)"/>
    <property type="match status" value="2"/>
</dbReference>
<dbReference type="GO" id="GO:0050660">
    <property type="term" value="F:flavin adenine dinucleotide binding"/>
    <property type="evidence" value="ECO:0007669"/>
    <property type="project" value="InterPro"/>
</dbReference>
<dbReference type="GO" id="GO:0009097">
    <property type="term" value="P:isoleucine biosynthetic process"/>
    <property type="evidence" value="ECO:0007669"/>
    <property type="project" value="UniProtKB-UniPathway"/>
</dbReference>
<evidence type="ECO:0000256" key="3">
    <source>
        <dbReference type="ARBA" id="ARBA00007812"/>
    </source>
</evidence>
<keyword evidence="10 14" id="KW-0460">Magnesium</keyword>
<feature type="domain" description="Thiamine pyrophosphate enzyme TPP-binding" evidence="16">
    <location>
        <begin position="402"/>
        <end position="552"/>
    </location>
</feature>
<evidence type="ECO:0000256" key="1">
    <source>
        <dbReference type="ARBA" id="ARBA00004974"/>
    </source>
</evidence>
<comment type="pathway">
    <text evidence="2 14">Amino-acid biosynthesis; L-valine biosynthesis; L-valine from pyruvate: step 1/4.</text>
</comment>
<dbReference type="InterPro" id="IPR029061">
    <property type="entry name" value="THDP-binding"/>
</dbReference>
<name>B8KQI8_9GAMM</name>
<dbReference type="InterPro" id="IPR012001">
    <property type="entry name" value="Thiamin_PyroP_enz_TPP-bd_dom"/>
</dbReference>
<feature type="domain" description="Thiamine pyrophosphate enzyme central" evidence="15">
    <location>
        <begin position="196"/>
        <end position="331"/>
    </location>
</feature>
<evidence type="ECO:0000256" key="2">
    <source>
        <dbReference type="ARBA" id="ARBA00005025"/>
    </source>
</evidence>
<evidence type="ECO:0000256" key="12">
    <source>
        <dbReference type="ARBA" id="ARBA00023304"/>
    </source>
</evidence>
<feature type="domain" description="Thiamine pyrophosphate enzyme N-terminal TPP-binding" evidence="17">
    <location>
        <begin position="5"/>
        <end position="118"/>
    </location>
</feature>
<dbReference type="Proteomes" id="UP000004699">
    <property type="component" value="Unassembled WGS sequence"/>
</dbReference>
<keyword evidence="19" id="KW-1185">Reference proteome</keyword>
<dbReference type="InterPro" id="IPR012000">
    <property type="entry name" value="Thiamin_PyroP_enz_cen_dom"/>
</dbReference>
<dbReference type="GO" id="GO:0030976">
    <property type="term" value="F:thiamine pyrophosphate binding"/>
    <property type="evidence" value="ECO:0007669"/>
    <property type="project" value="UniProtKB-UniRule"/>
</dbReference>
<evidence type="ECO:0000259" key="16">
    <source>
        <dbReference type="Pfam" id="PF02775"/>
    </source>
</evidence>
<dbReference type="InterPro" id="IPR045229">
    <property type="entry name" value="TPP_enz"/>
</dbReference>
<dbReference type="PANTHER" id="PTHR18968">
    <property type="entry name" value="THIAMINE PYROPHOSPHATE ENZYMES"/>
    <property type="match status" value="1"/>
</dbReference>
<dbReference type="eggNOG" id="COG0028">
    <property type="taxonomic scope" value="Bacteria"/>
</dbReference>
<comment type="catalytic activity">
    <reaction evidence="13 14">
        <text>2 pyruvate + H(+) = (2S)-2-acetolactate + CO2</text>
        <dbReference type="Rhea" id="RHEA:25249"/>
        <dbReference type="ChEBI" id="CHEBI:15361"/>
        <dbReference type="ChEBI" id="CHEBI:15378"/>
        <dbReference type="ChEBI" id="CHEBI:16526"/>
        <dbReference type="ChEBI" id="CHEBI:58476"/>
        <dbReference type="EC" id="2.2.1.6"/>
    </reaction>
</comment>
<dbReference type="NCBIfam" id="TIGR00118">
    <property type="entry name" value="acolac_lg"/>
    <property type="match status" value="1"/>
</dbReference>
<evidence type="ECO:0000313" key="18">
    <source>
        <dbReference type="EMBL" id="EED35598.1"/>
    </source>
</evidence>
<dbReference type="STRING" id="565045.NOR51B_1544"/>
<keyword evidence="11 14" id="KW-0786">Thiamine pyrophosphate</keyword>
<dbReference type="FunFam" id="3.40.50.970:FF:000016">
    <property type="entry name" value="Acetolactate synthase"/>
    <property type="match status" value="1"/>
</dbReference>
<keyword evidence="5 14" id="KW-0028">Amino-acid biosynthesis</keyword>
<dbReference type="GO" id="GO:0003984">
    <property type="term" value="F:acetolactate synthase activity"/>
    <property type="evidence" value="ECO:0007669"/>
    <property type="project" value="UniProtKB-EC"/>
</dbReference>
<keyword evidence="12 14" id="KW-0100">Branched-chain amino acid biosynthesis</keyword>
<dbReference type="RefSeq" id="WP_009020344.1">
    <property type="nucleotide sequence ID" value="NZ_DS999411.1"/>
</dbReference>
<gene>
    <name evidence="18" type="primary">ilvB_2</name>
    <name evidence="18" type="ORF">NOR51B_1544</name>
</gene>
<evidence type="ECO:0000256" key="6">
    <source>
        <dbReference type="ARBA" id="ARBA00022630"/>
    </source>
</evidence>
<dbReference type="CDD" id="cd07035">
    <property type="entry name" value="TPP_PYR_POX_like"/>
    <property type="match status" value="1"/>
</dbReference>
<evidence type="ECO:0000313" key="19">
    <source>
        <dbReference type="Proteomes" id="UP000004699"/>
    </source>
</evidence>
<dbReference type="NCBIfam" id="NF005058">
    <property type="entry name" value="PRK06466.1"/>
    <property type="match status" value="1"/>
</dbReference>
<evidence type="ECO:0000256" key="5">
    <source>
        <dbReference type="ARBA" id="ARBA00022605"/>
    </source>
</evidence>
<dbReference type="GO" id="GO:0000287">
    <property type="term" value="F:magnesium ion binding"/>
    <property type="evidence" value="ECO:0007669"/>
    <property type="project" value="UniProtKB-UniRule"/>
</dbReference>
<comment type="pathway">
    <text evidence="1 14">Amino-acid biosynthesis; L-isoleucine biosynthesis; L-isoleucine from 2-oxobutanoate: step 1/4.</text>
</comment>
<dbReference type="OrthoDB" id="9785953at2"/>
<dbReference type="Gene3D" id="3.40.50.1220">
    <property type="entry name" value="TPP-binding domain"/>
    <property type="match status" value="1"/>
</dbReference>
<dbReference type="FunFam" id="3.40.50.1220:FF:000008">
    <property type="entry name" value="Acetolactate synthase"/>
    <property type="match status" value="1"/>
</dbReference>
<dbReference type="Pfam" id="PF00205">
    <property type="entry name" value="TPP_enzyme_M"/>
    <property type="match status" value="1"/>
</dbReference>
<dbReference type="FunFam" id="3.40.50.970:FF:000007">
    <property type="entry name" value="Acetolactate synthase"/>
    <property type="match status" value="1"/>
</dbReference>
<evidence type="ECO:0000259" key="17">
    <source>
        <dbReference type="Pfam" id="PF02776"/>
    </source>
</evidence>
<dbReference type="CDD" id="cd02015">
    <property type="entry name" value="TPP_AHAS"/>
    <property type="match status" value="1"/>
</dbReference>
<keyword evidence="8 14" id="KW-0479">Metal-binding</keyword>
<protein>
    <recommendedName>
        <fullName evidence="4 14">Acetolactate synthase</fullName>
        <ecNumber evidence="4 14">2.2.1.6</ecNumber>
    </recommendedName>
</protein>
<dbReference type="Pfam" id="PF02776">
    <property type="entry name" value="TPP_enzyme_N"/>
    <property type="match status" value="1"/>
</dbReference>